<keyword evidence="2" id="KW-0812">Transmembrane</keyword>
<dbReference type="EMBL" id="MHSZ01000012">
    <property type="protein sequence ID" value="OHA53700.1"/>
    <property type="molecule type" value="Genomic_DNA"/>
</dbReference>
<feature type="compositionally biased region" description="Pro residues" evidence="1">
    <location>
        <begin position="69"/>
        <end position="89"/>
    </location>
</feature>
<gene>
    <name evidence="3" type="ORF">A2991_02200</name>
</gene>
<comment type="caution">
    <text evidence="3">The sequence shown here is derived from an EMBL/GenBank/DDBJ whole genome shotgun (WGS) entry which is preliminary data.</text>
</comment>
<evidence type="ECO:0000256" key="1">
    <source>
        <dbReference type="SAM" id="MobiDB-lite"/>
    </source>
</evidence>
<feature type="transmembrane region" description="Helical" evidence="2">
    <location>
        <begin position="160"/>
        <end position="186"/>
    </location>
</feature>
<organism evidence="3 4">
    <name type="scientific">Candidatus Terrybacteria bacterium RIFCSPLOWO2_01_FULL_58_14</name>
    <dbReference type="NCBI Taxonomy" id="1802369"/>
    <lineage>
        <taxon>Bacteria</taxon>
        <taxon>Candidatus Terryibacteriota</taxon>
    </lineage>
</organism>
<proteinExistence type="predicted"/>
<evidence type="ECO:0000256" key="2">
    <source>
        <dbReference type="SAM" id="Phobius"/>
    </source>
</evidence>
<accession>A0A1G2PZF2</accession>
<dbReference type="AlphaFoldDB" id="A0A1G2PZF2"/>
<keyword evidence="2" id="KW-1133">Transmembrane helix</keyword>
<dbReference type="PRINTS" id="PR01217">
    <property type="entry name" value="PRICHEXTENSN"/>
</dbReference>
<evidence type="ECO:0000313" key="3">
    <source>
        <dbReference type="EMBL" id="OHA53700.1"/>
    </source>
</evidence>
<feature type="compositionally biased region" description="Basic and acidic residues" evidence="1">
    <location>
        <begin position="1"/>
        <end position="12"/>
    </location>
</feature>
<evidence type="ECO:0000313" key="4">
    <source>
        <dbReference type="Proteomes" id="UP000177865"/>
    </source>
</evidence>
<feature type="compositionally biased region" description="Pro residues" evidence="1">
    <location>
        <begin position="41"/>
        <end position="59"/>
    </location>
</feature>
<reference evidence="3 4" key="1">
    <citation type="journal article" date="2016" name="Nat. Commun.">
        <title>Thousands of microbial genomes shed light on interconnected biogeochemical processes in an aquifer system.</title>
        <authorList>
            <person name="Anantharaman K."/>
            <person name="Brown C.T."/>
            <person name="Hug L.A."/>
            <person name="Sharon I."/>
            <person name="Castelle C.J."/>
            <person name="Probst A.J."/>
            <person name="Thomas B.C."/>
            <person name="Singh A."/>
            <person name="Wilkins M.J."/>
            <person name="Karaoz U."/>
            <person name="Brodie E.L."/>
            <person name="Williams K.H."/>
            <person name="Hubbard S.S."/>
            <person name="Banfield J.F."/>
        </authorList>
    </citation>
    <scope>NUCLEOTIDE SEQUENCE [LARGE SCALE GENOMIC DNA]</scope>
</reference>
<sequence>MREDLERIRRGEAPQQEDIPEIPAESPPALSRVPPAISPVLPTPPPPPDIPVVEPPAPAASPSMTEPILPEPTPPPAPAPILPEPPPPATAADEQWPGNEPLLAPEDRLSYGAPGEPVIPEAEATAPLRPEELLAIDEGTTGPEEPFHERRFPIAGLPPVVVLGLGAIIFIVLVGGALFAVSQLFFGDNGGGSPTPLEPTPPIATPTEPPRPEILLPGIGAEVRTIAVVEEAQVELQQLLAQPMAPGAFRALLLKIETPQERRYLSFSETATALGVNFPEEIRATLDSSRFTLFLTGEPDSGNVRPALIIGVRDRVALEQKLPAWEVTLPDDFDSLLTSLGKTGPPAASGFRTTIRNDVTNHYLNFSEPTTSIDYALAPSDNLLLIATSRAAMYTLIDALP</sequence>
<protein>
    <submittedName>
        <fullName evidence="3">Uncharacterized protein</fullName>
    </submittedName>
</protein>
<keyword evidence="2" id="KW-0472">Membrane</keyword>
<name>A0A1G2PZF2_9BACT</name>
<feature type="region of interest" description="Disordered" evidence="1">
    <location>
        <begin position="1"/>
        <end position="125"/>
    </location>
</feature>
<dbReference type="Proteomes" id="UP000177865">
    <property type="component" value="Unassembled WGS sequence"/>
</dbReference>